<comment type="similarity">
    <text evidence="1 2">Belongs to the anti-sigma-factor antagonist family.</text>
</comment>
<comment type="caution">
    <text evidence="4">The sequence shown here is derived from an EMBL/GenBank/DDBJ whole genome shotgun (WGS) entry which is preliminary data.</text>
</comment>
<dbReference type="Gene3D" id="3.30.750.24">
    <property type="entry name" value="STAS domain"/>
    <property type="match status" value="1"/>
</dbReference>
<dbReference type="CDD" id="cd07043">
    <property type="entry name" value="STAS_anti-anti-sigma_factors"/>
    <property type="match status" value="1"/>
</dbReference>
<protein>
    <recommendedName>
        <fullName evidence="2">Anti-sigma factor antagonist</fullName>
    </recommendedName>
</protein>
<accession>A0ABW1BVQ1</accession>
<dbReference type="RefSeq" id="WP_281429335.1">
    <property type="nucleotide sequence ID" value="NZ_JAHKRN010000007.1"/>
</dbReference>
<evidence type="ECO:0000313" key="4">
    <source>
        <dbReference type="EMBL" id="MFC5816839.1"/>
    </source>
</evidence>
<dbReference type="InterPro" id="IPR058548">
    <property type="entry name" value="MlaB-like_STAS"/>
</dbReference>
<evidence type="ECO:0000259" key="3">
    <source>
        <dbReference type="PROSITE" id="PS50801"/>
    </source>
</evidence>
<dbReference type="Pfam" id="PF13466">
    <property type="entry name" value="STAS_2"/>
    <property type="match status" value="1"/>
</dbReference>
<dbReference type="InterPro" id="IPR003658">
    <property type="entry name" value="Anti-sigma_ant"/>
</dbReference>
<dbReference type="SUPFAM" id="SSF52091">
    <property type="entry name" value="SpoIIaa-like"/>
    <property type="match status" value="1"/>
</dbReference>
<dbReference type="PROSITE" id="PS50801">
    <property type="entry name" value="STAS"/>
    <property type="match status" value="1"/>
</dbReference>
<keyword evidence="5" id="KW-1185">Reference proteome</keyword>
<evidence type="ECO:0000256" key="2">
    <source>
        <dbReference type="RuleBase" id="RU003749"/>
    </source>
</evidence>
<dbReference type="InterPro" id="IPR002645">
    <property type="entry name" value="STAS_dom"/>
</dbReference>
<proteinExistence type="inferred from homology"/>
<gene>
    <name evidence="4" type="ORF">ACFPUY_17220</name>
</gene>
<reference evidence="5" key="1">
    <citation type="journal article" date="2019" name="Int. J. Syst. Evol. Microbiol.">
        <title>The Global Catalogue of Microorganisms (GCM) 10K type strain sequencing project: providing services to taxonomists for standard genome sequencing and annotation.</title>
        <authorList>
            <consortium name="The Broad Institute Genomics Platform"/>
            <consortium name="The Broad Institute Genome Sequencing Center for Infectious Disease"/>
            <person name="Wu L."/>
            <person name="Ma J."/>
        </authorList>
    </citation>
    <scope>NUCLEOTIDE SEQUENCE [LARGE SCALE GENOMIC DNA]</scope>
    <source>
        <strain evidence="5">CGMCC 4.7106</strain>
    </source>
</reference>
<dbReference type="EMBL" id="JBHSNW010000007">
    <property type="protein sequence ID" value="MFC5816839.1"/>
    <property type="molecule type" value="Genomic_DNA"/>
</dbReference>
<feature type="domain" description="STAS" evidence="3">
    <location>
        <begin position="3"/>
        <end position="102"/>
    </location>
</feature>
<dbReference type="Proteomes" id="UP001596096">
    <property type="component" value="Unassembled WGS sequence"/>
</dbReference>
<organism evidence="4 5">
    <name type="scientific">Nonomuraea harbinensis</name>
    <dbReference type="NCBI Taxonomy" id="1286938"/>
    <lineage>
        <taxon>Bacteria</taxon>
        <taxon>Bacillati</taxon>
        <taxon>Actinomycetota</taxon>
        <taxon>Actinomycetes</taxon>
        <taxon>Streptosporangiales</taxon>
        <taxon>Streptosporangiaceae</taxon>
        <taxon>Nonomuraea</taxon>
    </lineage>
</organism>
<dbReference type="NCBIfam" id="TIGR00377">
    <property type="entry name" value="ant_ant_sig"/>
    <property type="match status" value="1"/>
</dbReference>
<evidence type="ECO:0000313" key="5">
    <source>
        <dbReference type="Proteomes" id="UP001596096"/>
    </source>
</evidence>
<evidence type="ECO:0000256" key="1">
    <source>
        <dbReference type="ARBA" id="ARBA00009013"/>
    </source>
</evidence>
<name>A0ABW1BVQ1_9ACTN</name>
<sequence>MALSTHMTQHQNLLIVALEGELEFSTAPSLVAAVDAVLPVESPSVVVDTAGVTFCDSHGLEALLEVQRMVSRAGGSMELVHVNGRLRRLLRLSGLDRAFVIA</sequence>
<dbReference type="InterPro" id="IPR036513">
    <property type="entry name" value="STAS_dom_sf"/>
</dbReference>
<dbReference type="PANTHER" id="PTHR33495">
    <property type="entry name" value="ANTI-SIGMA FACTOR ANTAGONIST TM_1081-RELATED-RELATED"/>
    <property type="match status" value="1"/>
</dbReference>